<feature type="transmembrane region" description="Helical" evidence="11">
    <location>
        <begin position="197"/>
        <end position="219"/>
    </location>
</feature>
<evidence type="ECO:0000256" key="1">
    <source>
        <dbReference type="ARBA" id="ARBA00004477"/>
    </source>
</evidence>
<dbReference type="GO" id="GO:0006621">
    <property type="term" value="P:protein retention in ER lumen"/>
    <property type="evidence" value="ECO:0007669"/>
    <property type="project" value="InterPro"/>
</dbReference>
<reference evidence="12" key="1">
    <citation type="submission" date="2022-04" db="EMBL/GenBank/DDBJ databases">
        <title>Carnegiea gigantea Genome sequencing and assembly v2.</title>
        <authorList>
            <person name="Copetti D."/>
            <person name="Sanderson M.J."/>
            <person name="Burquez A."/>
            <person name="Wojciechowski M.F."/>
        </authorList>
    </citation>
    <scope>NUCLEOTIDE SEQUENCE</scope>
    <source>
        <strain evidence="12">SGP5-SGP5p</strain>
        <tissue evidence="12">Aerial part</tissue>
    </source>
</reference>
<evidence type="ECO:0000256" key="3">
    <source>
        <dbReference type="ARBA" id="ARBA00022448"/>
    </source>
</evidence>
<comment type="similarity">
    <text evidence="2">Belongs to the ERD2 family.</text>
</comment>
<evidence type="ECO:0000256" key="11">
    <source>
        <dbReference type="SAM" id="Phobius"/>
    </source>
</evidence>
<evidence type="ECO:0000256" key="6">
    <source>
        <dbReference type="ARBA" id="ARBA00022892"/>
    </source>
</evidence>
<proteinExistence type="inferred from homology"/>
<sequence>MGTKGELSRLRELRQWIRRQSMRTKIILGVVAALISLVCLRVFVRDRNHFFVASEAIHTTGIFVLIYKLTTKKSCSGLSLKSQELTAIFLTARLICSVTIEADIHTILDSMTLISTLWVIYTMRFKLKSTYIKELDTMPLYYVILPCAIISAIIHPGSLYPLVSRIMWSFCTCLEAVSVLPQLRYMQNAKVHILAHYKLLFTIFVIFKDINEFFLVSLIENGLVSNMVEPFTAHYVFALGIARFLACAHWIFQIYDTRGLYLFLVGKGHFWILLMILGEIVQTFILADFCYYYLKRLVAISITLFS</sequence>
<dbReference type="AlphaFoldDB" id="A0A9Q1KS57"/>
<dbReference type="GO" id="GO:0016192">
    <property type="term" value="P:vesicle-mediated transport"/>
    <property type="evidence" value="ECO:0007669"/>
    <property type="project" value="UniProtKB-KW"/>
</dbReference>
<keyword evidence="13" id="KW-1185">Reference proteome</keyword>
<evidence type="ECO:0000256" key="9">
    <source>
        <dbReference type="ARBA" id="ARBA00023136"/>
    </source>
</evidence>
<dbReference type="Proteomes" id="UP001153076">
    <property type="component" value="Unassembled WGS sequence"/>
</dbReference>
<evidence type="ECO:0000256" key="2">
    <source>
        <dbReference type="ARBA" id="ARBA00010120"/>
    </source>
</evidence>
<accession>A0A9Q1KS57</accession>
<keyword evidence="9 11" id="KW-0472">Membrane</keyword>
<evidence type="ECO:0000313" key="12">
    <source>
        <dbReference type="EMBL" id="KAJ8447909.1"/>
    </source>
</evidence>
<evidence type="ECO:0000256" key="7">
    <source>
        <dbReference type="ARBA" id="ARBA00022927"/>
    </source>
</evidence>
<evidence type="ECO:0000256" key="4">
    <source>
        <dbReference type="ARBA" id="ARBA00022692"/>
    </source>
</evidence>
<dbReference type="PRINTS" id="PR00660">
    <property type="entry name" value="ERLUMENR"/>
</dbReference>
<keyword evidence="8 11" id="KW-1133">Transmembrane helix</keyword>
<evidence type="ECO:0000256" key="5">
    <source>
        <dbReference type="ARBA" id="ARBA00022824"/>
    </source>
</evidence>
<feature type="transmembrane region" description="Helical" evidence="11">
    <location>
        <begin position="26"/>
        <end position="44"/>
    </location>
</feature>
<organism evidence="12 13">
    <name type="scientific">Carnegiea gigantea</name>
    <dbReference type="NCBI Taxonomy" id="171969"/>
    <lineage>
        <taxon>Eukaryota</taxon>
        <taxon>Viridiplantae</taxon>
        <taxon>Streptophyta</taxon>
        <taxon>Embryophyta</taxon>
        <taxon>Tracheophyta</taxon>
        <taxon>Spermatophyta</taxon>
        <taxon>Magnoliopsida</taxon>
        <taxon>eudicotyledons</taxon>
        <taxon>Gunneridae</taxon>
        <taxon>Pentapetalae</taxon>
        <taxon>Caryophyllales</taxon>
        <taxon>Cactineae</taxon>
        <taxon>Cactaceae</taxon>
        <taxon>Cactoideae</taxon>
        <taxon>Echinocereeae</taxon>
        <taxon>Carnegiea</taxon>
    </lineage>
</organism>
<dbReference type="GO" id="GO:0015031">
    <property type="term" value="P:protein transport"/>
    <property type="evidence" value="ECO:0007669"/>
    <property type="project" value="UniProtKB-KW"/>
</dbReference>
<keyword evidence="6" id="KW-0931">ER-Golgi transport</keyword>
<protein>
    <recommendedName>
        <fullName evidence="14">ER lumen protein retaining receptor</fullName>
    </recommendedName>
</protein>
<keyword evidence="4 11" id="KW-0812">Transmembrane</keyword>
<evidence type="ECO:0000313" key="13">
    <source>
        <dbReference type="Proteomes" id="UP001153076"/>
    </source>
</evidence>
<dbReference type="GO" id="GO:0046923">
    <property type="term" value="F:ER retention sequence binding"/>
    <property type="evidence" value="ECO:0007669"/>
    <property type="project" value="InterPro"/>
</dbReference>
<dbReference type="InterPro" id="IPR000133">
    <property type="entry name" value="ER_ret_rcpt"/>
</dbReference>
<keyword evidence="5" id="KW-0256">Endoplasmic reticulum</keyword>
<dbReference type="GO" id="GO:0005789">
    <property type="term" value="C:endoplasmic reticulum membrane"/>
    <property type="evidence" value="ECO:0007669"/>
    <property type="project" value="UniProtKB-SubCell"/>
</dbReference>
<comment type="subcellular location">
    <subcellularLocation>
        <location evidence="1">Endoplasmic reticulum membrane</location>
        <topology evidence="1">Multi-pass membrane protein</topology>
    </subcellularLocation>
</comment>
<feature type="transmembrane region" description="Helical" evidence="11">
    <location>
        <begin position="231"/>
        <end position="252"/>
    </location>
</feature>
<evidence type="ECO:0000256" key="8">
    <source>
        <dbReference type="ARBA" id="ARBA00022989"/>
    </source>
</evidence>
<evidence type="ECO:0000256" key="10">
    <source>
        <dbReference type="ARBA" id="ARBA00023170"/>
    </source>
</evidence>
<evidence type="ECO:0008006" key="14">
    <source>
        <dbReference type="Google" id="ProtNLM"/>
    </source>
</evidence>
<dbReference type="OrthoDB" id="7694678at2759"/>
<dbReference type="PANTHER" id="PTHR10585">
    <property type="entry name" value="ER LUMEN PROTEIN RETAINING RECEPTOR"/>
    <property type="match status" value="1"/>
</dbReference>
<keyword evidence="7" id="KW-0653">Protein transport</keyword>
<feature type="transmembrane region" description="Helical" evidence="11">
    <location>
        <begin position="139"/>
        <end position="160"/>
    </location>
</feature>
<dbReference type="EMBL" id="JAKOGI010000034">
    <property type="protein sequence ID" value="KAJ8447909.1"/>
    <property type="molecule type" value="Genomic_DNA"/>
</dbReference>
<keyword evidence="3" id="KW-0813">Transport</keyword>
<dbReference type="Pfam" id="PF00810">
    <property type="entry name" value="ER_lumen_recept"/>
    <property type="match status" value="1"/>
</dbReference>
<gene>
    <name evidence="12" type="ORF">Cgig2_012044</name>
</gene>
<name>A0A9Q1KS57_9CARY</name>
<keyword evidence="10" id="KW-0675">Receptor</keyword>
<comment type="caution">
    <text evidence="12">The sequence shown here is derived from an EMBL/GenBank/DDBJ whole genome shotgun (WGS) entry which is preliminary data.</text>
</comment>